<dbReference type="AlphaFoldDB" id="A0A819QGK6"/>
<evidence type="ECO:0000313" key="3">
    <source>
        <dbReference type="Proteomes" id="UP000663868"/>
    </source>
</evidence>
<keyword evidence="1" id="KW-0472">Membrane</keyword>
<evidence type="ECO:0000256" key="1">
    <source>
        <dbReference type="SAM" id="Phobius"/>
    </source>
</evidence>
<proteinExistence type="predicted"/>
<comment type="caution">
    <text evidence="2">The sequence shown here is derived from an EMBL/GenBank/DDBJ whole genome shotgun (WGS) entry which is preliminary data.</text>
</comment>
<accession>A0A819QGK6</accession>
<protein>
    <submittedName>
        <fullName evidence="2">Uncharacterized protein</fullName>
    </submittedName>
</protein>
<feature type="transmembrane region" description="Helical" evidence="1">
    <location>
        <begin position="242"/>
        <end position="262"/>
    </location>
</feature>
<reference evidence="2" key="1">
    <citation type="submission" date="2021-02" db="EMBL/GenBank/DDBJ databases">
        <authorList>
            <person name="Nowell W R."/>
        </authorList>
    </citation>
    <scope>NUCLEOTIDE SEQUENCE</scope>
</reference>
<dbReference type="EMBL" id="CAJOBB010003231">
    <property type="protein sequence ID" value="CAF4028508.1"/>
    <property type="molecule type" value="Genomic_DNA"/>
</dbReference>
<keyword evidence="1" id="KW-0812">Transmembrane</keyword>
<sequence>MSTLLKNFVKFNPLYHEVCSDKFDLDDLFDALTPSDYDDYSGCSIENLRQGGPLFKALKSFCELSDKTVNNAIHEFGEIQLVTENLLTHDLFTSRIESSLSDFKSMTPMQFFDLLMLIRETTWANQFITIFRTNYQLIVRNDTGRLKAISIVISLFSGLSAVFRFVTPLLVTFVLSRCRRQAQQEEPSEDIQRIGGSRIKNLIMKLGNKLSTIMVTLNLFENVDKPHPPEEELRTQRRMTRVYLFIVILTLGIITWITALTYQTKTISMDKPTFDVYKSLEQLVDCPCANVSIPYHTFIDLKMSFHKVCSSDFTDLHSDWMAMLYSSFSHEIKSEDNVITFQRMALSHFQALRVICETSMHSAKTELSLFLNSTFYSTSMVELDVFQKQIDATLLNFKSHSLSSNYIHSLELIRGMYSNNVFISAFGTNWSPVLRWEVPNAKVYMQPQQYNMSSCNCATSKACVETMKLRLESRSPWAVPGMLSGCLPLDSMLESTLECLYDQTCIDKISDALDSSIRYTPLIADHTRFHPINIMKLDNITNQFFIEKWSESVSFEAYFNACHTDKCSYTISKRFNIGYISSTVITFYGGLSVGLTLTIPLVFKIVQKCLLNRNTRRVVSINTS</sequence>
<name>A0A819QGK6_9BILA</name>
<feature type="transmembrane region" description="Helical" evidence="1">
    <location>
        <begin position="577"/>
        <end position="603"/>
    </location>
</feature>
<dbReference type="Proteomes" id="UP000663868">
    <property type="component" value="Unassembled WGS sequence"/>
</dbReference>
<organism evidence="2 3">
    <name type="scientific">Adineta steineri</name>
    <dbReference type="NCBI Taxonomy" id="433720"/>
    <lineage>
        <taxon>Eukaryota</taxon>
        <taxon>Metazoa</taxon>
        <taxon>Spiralia</taxon>
        <taxon>Gnathifera</taxon>
        <taxon>Rotifera</taxon>
        <taxon>Eurotatoria</taxon>
        <taxon>Bdelloidea</taxon>
        <taxon>Adinetida</taxon>
        <taxon>Adinetidae</taxon>
        <taxon>Adineta</taxon>
    </lineage>
</organism>
<evidence type="ECO:0000313" key="2">
    <source>
        <dbReference type="EMBL" id="CAF4028508.1"/>
    </source>
</evidence>
<keyword evidence="1" id="KW-1133">Transmembrane helix</keyword>
<feature type="transmembrane region" description="Helical" evidence="1">
    <location>
        <begin position="148"/>
        <end position="175"/>
    </location>
</feature>
<gene>
    <name evidence="2" type="ORF">KXQ929_LOCUS30143</name>
</gene>